<protein>
    <recommendedName>
        <fullName evidence="3">Secreted protein</fullName>
    </recommendedName>
</protein>
<dbReference type="Proteomes" id="UP000035058">
    <property type="component" value="Unassembled WGS sequence"/>
</dbReference>
<dbReference type="EMBL" id="BAHE01000059">
    <property type="protein sequence ID" value="GAC02696.1"/>
    <property type="molecule type" value="Genomic_DNA"/>
</dbReference>
<proteinExistence type="predicted"/>
<evidence type="ECO:0000313" key="2">
    <source>
        <dbReference type="Proteomes" id="UP000035058"/>
    </source>
</evidence>
<accession>K6WTE5</accession>
<comment type="caution">
    <text evidence="1">The sequence shown here is derived from an EMBL/GenBank/DDBJ whole genome shotgun (WGS) entry which is preliminary data.</text>
</comment>
<keyword evidence="2" id="KW-1185">Reference proteome</keyword>
<reference evidence="1 2" key="1">
    <citation type="submission" date="2012-08" db="EMBL/GenBank/DDBJ databases">
        <title>Whole genome shotgun sequence of Gordonia namibiensis NBRC 108229.</title>
        <authorList>
            <person name="Isaki-Nakamura S."/>
            <person name="Hosoyama A."/>
            <person name="Tsuchikane K."/>
            <person name="Katsumata H."/>
            <person name="Baba S."/>
            <person name="Yamazaki S."/>
            <person name="Fujita N."/>
        </authorList>
    </citation>
    <scope>NUCLEOTIDE SEQUENCE [LARGE SCALE GENOMIC DNA]</scope>
    <source>
        <strain evidence="1 2">NBRC 108229</strain>
    </source>
</reference>
<sequence>MLHDKSDNRCRWRAYAVQSGMGSRRGNRVLVAVFAAVVVAVGLVPTVSAAPANAADPEWNGVYTLKRFAASKTGTSLAARQPEPDFSDDYTFRSSCDGGTCVATVIDGPKPANPTLPQPPRYTWEGGSWVHRYDWEWDCWQGEGVPKVWRPATSVATYTPQGDGTLKGVWRTTIDGGPCDGTVDMNVAAYPVTPPAPGWNLS</sequence>
<gene>
    <name evidence="1" type="ORF">GONAM_59_00210</name>
</gene>
<evidence type="ECO:0008006" key="3">
    <source>
        <dbReference type="Google" id="ProtNLM"/>
    </source>
</evidence>
<organism evidence="1 2">
    <name type="scientific">Gordonia namibiensis NBRC 108229</name>
    <dbReference type="NCBI Taxonomy" id="1208314"/>
    <lineage>
        <taxon>Bacteria</taxon>
        <taxon>Bacillati</taxon>
        <taxon>Actinomycetota</taxon>
        <taxon>Actinomycetes</taxon>
        <taxon>Mycobacteriales</taxon>
        <taxon>Gordoniaceae</taxon>
        <taxon>Gordonia</taxon>
    </lineage>
</organism>
<evidence type="ECO:0000313" key="1">
    <source>
        <dbReference type="EMBL" id="GAC02696.1"/>
    </source>
</evidence>
<dbReference type="AlphaFoldDB" id="K6WTE5"/>
<name>K6WTE5_9ACTN</name>